<dbReference type="GO" id="GO:0003676">
    <property type="term" value="F:nucleic acid binding"/>
    <property type="evidence" value="ECO:0007669"/>
    <property type="project" value="InterPro"/>
</dbReference>
<accession>A0A383S908</accession>
<feature type="compositionally biased region" description="Basic and acidic residues" evidence="4">
    <location>
        <begin position="266"/>
        <end position="275"/>
    </location>
</feature>
<name>A0A383S908_9ACTN</name>
<dbReference type="Gene3D" id="3.40.50.300">
    <property type="entry name" value="P-loop containing nucleotide triphosphate hydrolases"/>
    <property type="match status" value="2"/>
</dbReference>
<dbReference type="SMART" id="SM00487">
    <property type="entry name" value="DEXDc"/>
    <property type="match status" value="1"/>
</dbReference>
<keyword evidence="2" id="KW-0067">ATP-binding</keyword>
<organism evidence="5 6">
    <name type="scientific">Propionibacterium australiense</name>
    <dbReference type="NCBI Taxonomy" id="119981"/>
    <lineage>
        <taxon>Bacteria</taxon>
        <taxon>Bacillati</taxon>
        <taxon>Actinomycetota</taxon>
        <taxon>Actinomycetes</taxon>
        <taxon>Propionibacteriales</taxon>
        <taxon>Propionibacteriaceae</taxon>
        <taxon>Propionibacterium</taxon>
    </lineage>
</organism>
<evidence type="ECO:0000313" key="5">
    <source>
        <dbReference type="EMBL" id="SYZ34468.1"/>
    </source>
</evidence>
<evidence type="ECO:0000256" key="1">
    <source>
        <dbReference type="ARBA" id="ARBA00022741"/>
    </source>
</evidence>
<protein>
    <submittedName>
        <fullName evidence="5">Superfamilies 1 and 2 helicase C-terminal domain profile</fullName>
    </submittedName>
</protein>
<dbReference type="Pfam" id="PF09369">
    <property type="entry name" value="MZB"/>
    <property type="match status" value="1"/>
</dbReference>
<dbReference type="GO" id="GO:0006289">
    <property type="term" value="P:nucleotide-excision repair"/>
    <property type="evidence" value="ECO:0007669"/>
    <property type="project" value="TreeGrafter"/>
</dbReference>
<dbReference type="InterPro" id="IPR027417">
    <property type="entry name" value="P-loop_NTPase"/>
</dbReference>
<reference evidence="6" key="1">
    <citation type="submission" date="2018-08" db="EMBL/GenBank/DDBJ databases">
        <authorList>
            <person name="Hornung B."/>
        </authorList>
    </citation>
    <scope>NUCLEOTIDE SEQUENCE [LARGE SCALE GENOMIC DNA]</scope>
</reference>
<dbReference type="InterPro" id="IPR001650">
    <property type="entry name" value="Helicase_C-like"/>
</dbReference>
<dbReference type="SUPFAM" id="SSF52540">
    <property type="entry name" value="P-loop containing nucleoside triphosphate hydrolases"/>
    <property type="match status" value="2"/>
</dbReference>
<dbReference type="RefSeq" id="WP_119162772.1">
    <property type="nucleotide sequence ID" value="NZ_LR134442.1"/>
</dbReference>
<proteinExistence type="predicted"/>
<evidence type="ECO:0000313" key="6">
    <source>
        <dbReference type="Proteomes" id="UP000263928"/>
    </source>
</evidence>
<keyword evidence="1" id="KW-0547">Nucleotide-binding</keyword>
<dbReference type="PANTHER" id="PTHR47957">
    <property type="entry name" value="ATP-DEPENDENT HELICASE HRQ1"/>
    <property type="match status" value="1"/>
</dbReference>
<dbReference type="PANTHER" id="PTHR47957:SF3">
    <property type="entry name" value="ATP-DEPENDENT HELICASE HRQ1"/>
    <property type="match status" value="1"/>
</dbReference>
<keyword evidence="3" id="KW-0175">Coiled coil</keyword>
<evidence type="ECO:0000256" key="4">
    <source>
        <dbReference type="SAM" id="MobiDB-lite"/>
    </source>
</evidence>
<dbReference type="Pfam" id="PF00271">
    <property type="entry name" value="Helicase_C"/>
    <property type="match status" value="1"/>
</dbReference>
<dbReference type="InterPro" id="IPR018973">
    <property type="entry name" value="MZB"/>
</dbReference>
<feature type="coiled-coil region" evidence="3">
    <location>
        <begin position="1221"/>
        <end position="1282"/>
    </location>
</feature>
<dbReference type="Pfam" id="PF00270">
    <property type="entry name" value="DEAD"/>
    <property type="match status" value="1"/>
</dbReference>
<evidence type="ECO:0000256" key="3">
    <source>
        <dbReference type="SAM" id="Coils"/>
    </source>
</evidence>
<dbReference type="PROSITE" id="PS51194">
    <property type="entry name" value="HELICASE_CTER"/>
    <property type="match status" value="1"/>
</dbReference>
<keyword evidence="5" id="KW-0347">Helicase</keyword>
<dbReference type="SMART" id="SM00490">
    <property type="entry name" value="HELICc"/>
    <property type="match status" value="1"/>
</dbReference>
<sequence length="2105" mass="229894">MTELCPSLVAGDLRRSLTDYLVTTFALSDDDAQASLRAFLTDPTDGIFKGPFLRTSMPFAPAPRHAEHALAWMPAGFQPYTHQAAAFERLDSARPGGPRPTLVVTGTGSGKTESFLIPVLDHVIRANEAGATGVKALILYPMNALADDQAGRLARLITTEPALRRVRAGIYTGDNDSGTGTRTVVSERGLITDRQIMRADPPDILLTNYKMLDQLLLRGDDQHIWAASADSLQYLVLDEFHTYDGAQGTDVAMLLRRLAWTLDAQRTRPRGDGPHPLRPITPVGTSATLGSDDDSDQAMREFARQVFGEDFDGDSVVREKRLEQDQWADGADAEIARMRLRPIPINSVTAARLADEVHGMDVADLCRRLLAGMYEYVDPNVQERRYQYTDEQQLLLAKAHPFIAEYLRQTAKATAATELADRMLPGDPDTAEARTEFILDLHAALAHLRTALGRQAPSTETHLWIRELTRIDREATAVPQFTWSDDGAREQSAAAFPAVYCRRCGRSGWGVLLAATGTDLAAADKDKNIRGNHARREGRFRALISAPREGALDVSNQAKTPGVAWFDPANRTFTTTPEPDDPAYLDAQLLPVLMLTGPDADQLSAKDQCPSCGADDAIRFQGSAIATLLSVSLSTLFGEQHLDRAEKKALVFTDSVQDAAHRAGFVTARSRSLALRTMLRSGLAARPCTLDQLVDTIIDAAGDDPAARYRLLPPAMADDDTFKPYWSATTAPARLAATVRSRLLLDASLEFGLVSRYGRTLEQTGSAWAEVDAGPAAQVAALARRVLAGSAQQQLGGALAGTDAPTRVRWVRGVLERMRMQGAIDHEWFARFMERDGAPYEIWGGRHPKNAMPAFTPWRSRPAFPRTGRPGAKSLLDPVTVAQSWYARWTSRVLGVDAGHGGALMRALLGALEEAGILTGHAIDGGGASERVFAIPTHRIKVAATSDRQTGQVMLRCDVCHTRHAAGPDSVRELDGGPCLVGRCTGRLSVEAIDPGNFYRQMYTGGQMERVIAKEHTSLVETSQRKRYEREFKDGAGEPAAPNVLVATPTLEMGIDIGDLSAVFLSSLPRRVANYVQRVGRAGRANGNTLDVALATGRGEHLPRLNDPTSLINGAVRPPATYLSAVEIVRRQLIASIADARARETGSSPGTAGQVMRLESNSLLADVIERAEAEPDRLVDHFAAGFNGIFDDSFIQELRGWVRPAAGPATSGLARYVRRAVDRWSAELDDLDHRRADIEEALPHLRDLAAGASEGSDELTAVHEAEAALAHLKRRIAEQGSEYWIQPLELYGLFPNYTLIDDQVELDVQVTWFDEDAREFRNEPHTYTRGSARALREFAPGATFYVDGRRIEVDSVDLGSQGQHLRTWALCPECGYREDVTGGRAQPARCPRCTSAGIADTGQQYQVVELSQASAQVSRDGSRIDDTDEDRAKASFTIVPMADIDPQYVTERWYTEDVGLGITYAQRLDLAWLNLGPRRPGPTQQIGGHRVEAPLFRVCEHCGHLDQDPNANSAREHHPWCRHRNDLDEHARQIILSRSLTTQGVLMTLPWQTAAGDLYAIPSLRAALRLGMQKAFGGSPDHLGVASVKASAALGQPVTDGLLIHDLVPGGTGYLADVARPEKLWQILTQAYTSVRDCDCRTEGRLACHRCLLPFADYQDLDQVSRISAERSLRELLGGDTEAGSQPAWRVTDQAPHTDRDDESFLEQRFRRAFTRMVEAAGGSCHEQVSGRGNIITAGFGSLSWRLEPQVNLLDSRPDFVLSGAGMPQLAVFTDGFAYHATAAANRLADDAAKRQHLREAGIAVLAVTMDDITAFEQALDHKAPPERPFWFVEQVMDGAKNLPEFSFSQNTQQAVLDGPFGILRYWMTAHAEARDNLEAFGSVVPMCFTPTGAQCSVDAGEAMVRAARGLLDGEPAQGLVPNAWWWHDGPLGVLVRAAGKQQVRIDVALVLDDDPAGLGQPEFKDAWQRWLGFSNALVLRGSPHRTWIATTSSLTGTAAPALAESPAQLEDLAPEWLDIQQELGAEVAFSPEFFTRLADADLPLPEVGEELGPGIPVDLSWPQQRVAVTIEPDEKDITDLAAEGWRLLPADADTILDAMEAHHG</sequence>
<dbReference type="EMBL" id="UNQJ01000026">
    <property type="protein sequence ID" value="SYZ34468.1"/>
    <property type="molecule type" value="Genomic_DNA"/>
</dbReference>
<feature type="region of interest" description="Disordered" evidence="4">
    <location>
        <begin position="266"/>
        <end position="294"/>
    </location>
</feature>
<dbReference type="GO" id="GO:0005524">
    <property type="term" value="F:ATP binding"/>
    <property type="evidence" value="ECO:0007669"/>
    <property type="project" value="UniProtKB-KW"/>
</dbReference>
<dbReference type="InterPro" id="IPR011545">
    <property type="entry name" value="DEAD/DEAH_box_helicase_dom"/>
</dbReference>
<keyword evidence="5" id="KW-0378">Hydrolase</keyword>
<evidence type="ECO:0000256" key="2">
    <source>
        <dbReference type="ARBA" id="ARBA00022840"/>
    </source>
</evidence>
<dbReference type="PROSITE" id="PS51192">
    <property type="entry name" value="HELICASE_ATP_BIND_1"/>
    <property type="match status" value="1"/>
</dbReference>
<dbReference type="InterPro" id="IPR014001">
    <property type="entry name" value="Helicase_ATP-bd"/>
</dbReference>
<dbReference type="GO" id="GO:0036297">
    <property type="term" value="P:interstrand cross-link repair"/>
    <property type="evidence" value="ECO:0007669"/>
    <property type="project" value="TreeGrafter"/>
</dbReference>
<gene>
    <name evidence="5" type="ORF">PROPAUS_2484</name>
</gene>
<dbReference type="Proteomes" id="UP000263928">
    <property type="component" value="Unassembled WGS sequence"/>
</dbReference>
<dbReference type="GO" id="GO:0043138">
    <property type="term" value="F:3'-5' DNA helicase activity"/>
    <property type="evidence" value="ECO:0007669"/>
    <property type="project" value="TreeGrafter"/>
</dbReference>
<keyword evidence="6" id="KW-1185">Reference proteome</keyword>